<dbReference type="GO" id="GO:0005886">
    <property type="term" value="C:plasma membrane"/>
    <property type="evidence" value="ECO:0007669"/>
    <property type="project" value="UniProtKB-SubCell"/>
</dbReference>
<dbReference type="eggNOG" id="COG2208">
    <property type="taxonomic scope" value="Bacteria"/>
</dbReference>
<dbReference type="Pfam" id="PF02743">
    <property type="entry name" value="dCache_1"/>
    <property type="match status" value="1"/>
</dbReference>
<dbReference type="OrthoDB" id="311592at2"/>
<gene>
    <name evidence="10" type="ordered locus">SELR_15500</name>
</gene>
<evidence type="ECO:0000256" key="8">
    <source>
        <dbReference type="SAM" id="Phobius"/>
    </source>
</evidence>
<dbReference type="Gene3D" id="6.10.340.10">
    <property type="match status" value="1"/>
</dbReference>
<dbReference type="PANTHER" id="PTHR43156">
    <property type="entry name" value="STAGE II SPORULATION PROTEIN E-RELATED"/>
    <property type="match status" value="1"/>
</dbReference>
<dbReference type="Pfam" id="PF00672">
    <property type="entry name" value="HAMP"/>
    <property type="match status" value="1"/>
</dbReference>
<dbReference type="CDD" id="cd12912">
    <property type="entry name" value="PDC2_MCP_like"/>
    <property type="match status" value="1"/>
</dbReference>
<reference evidence="10 11" key="1">
    <citation type="submission" date="2011-10" db="EMBL/GenBank/DDBJ databases">
        <title>Whole genome sequence of Selenomonas ruminantium subsp. lactilytica TAM6421.</title>
        <authorList>
            <person name="Oguchi A."/>
            <person name="Ankai A."/>
            <person name="Kaneko J."/>
            <person name="Yamada-Narita S."/>
            <person name="Fukui S."/>
            <person name="Takahashi M."/>
            <person name="Onodera T."/>
            <person name="Kojima S."/>
            <person name="Fushimi T."/>
            <person name="Abe N."/>
            <person name="Kamio Y."/>
            <person name="Yamazaki S."/>
            <person name="Fujita N."/>
        </authorList>
    </citation>
    <scope>NUCLEOTIDE SEQUENCE [LARGE SCALE GENOMIC DNA]</scope>
    <source>
        <strain evidence="11">NBRC 103574 / TAM6421</strain>
    </source>
</reference>
<dbReference type="SUPFAM" id="SSF81606">
    <property type="entry name" value="PP2C-like"/>
    <property type="match status" value="1"/>
</dbReference>
<dbReference type="InterPro" id="IPR003660">
    <property type="entry name" value="HAMP_dom"/>
</dbReference>
<dbReference type="AlphaFoldDB" id="I0GR71"/>
<accession>I0GR71</accession>
<evidence type="ECO:0000313" key="10">
    <source>
        <dbReference type="EMBL" id="BAL83258.1"/>
    </source>
</evidence>
<dbReference type="PROSITE" id="PS50885">
    <property type="entry name" value="HAMP"/>
    <property type="match status" value="1"/>
</dbReference>
<dbReference type="SUPFAM" id="SSF158472">
    <property type="entry name" value="HAMP domain-like"/>
    <property type="match status" value="1"/>
</dbReference>
<keyword evidence="6 8" id="KW-0472">Membrane</keyword>
<feature type="coiled-coil region" evidence="7">
    <location>
        <begin position="465"/>
        <end position="492"/>
    </location>
</feature>
<dbReference type="PANTHER" id="PTHR43156:SF2">
    <property type="entry name" value="STAGE II SPORULATION PROTEIN E"/>
    <property type="match status" value="1"/>
</dbReference>
<protein>
    <submittedName>
        <fullName evidence="10">Putative phosphatase</fullName>
    </submittedName>
</protein>
<feature type="transmembrane region" description="Helical" evidence="8">
    <location>
        <begin position="21"/>
        <end position="45"/>
    </location>
</feature>
<proteinExistence type="predicted"/>
<organism evidence="10 11">
    <name type="scientific">Selenomonas ruminantium subsp. lactilytica (strain NBRC 103574 / TAM6421)</name>
    <dbReference type="NCBI Taxonomy" id="927704"/>
    <lineage>
        <taxon>Bacteria</taxon>
        <taxon>Bacillati</taxon>
        <taxon>Bacillota</taxon>
        <taxon>Negativicutes</taxon>
        <taxon>Selenomonadales</taxon>
        <taxon>Selenomonadaceae</taxon>
        <taxon>Selenomonas</taxon>
    </lineage>
</organism>
<keyword evidence="4" id="KW-0378">Hydrolase</keyword>
<dbReference type="HOGENOM" id="CLU_020306_1_0_9"/>
<dbReference type="EMBL" id="AP012292">
    <property type="protein sequence ID" value="BAL83258.1"/>
    <property type="molecule type" value="Genomic_DNA"/>
</dbReference>
<dbReference type="SUPFAM" id="SSF103190">
    <property type="entry name" value="Sensory domain-like"/>
    <property type="match status" value="1"/>
</dbReference>
<evidence type="ECO:0000259" key="9">
    <source>
        <dbReference type="PROSITE" id="PS50885"/>
    </source>
</evidence>
<dbReference type="SMART" id="SM00304">
    <property type="entry name" value="HAMP"/>
    <property type="match status" value="1"/>
</dbReference>
<dbReference type="SMART" id="SM00331">
    <property type="entry name" value="PP2C_SIG"/>
    <property type="match status" value="1"/>
</dbReference>
<evidence type="ECO:0000256" key="7">
    <source>
        <dbReference type="SAM" id="Coils"/>
    </source>
</evidence>
<dbReference type="Proteomes" id="UP000007887">
    <property type="component" value="Chromosome"/>
</dbReference>
<evidence type="ECO:0000256" key="1">
    <source>
        <dbReference type="ARBA" id="ARBA00004651"/>
    </source>
</evidence>
<dbReference type="KEGG" id="sri:SELR_15500"/>
<dbReference type="eggNOG" id="COG5000">
    <property type="taxonomic scope" value="Bacteria"/>
</dbReference>
<dbReference type="Gene3D" id="3.30.450.20">
    <property type="entry name" value="PAS domain"/>
    <property type="match status" value="1"/>
</dbReference>
<dbReference type="PATRIC" id="fig|927704.6.peg.1605"/>
<keyword evidence="5 8" id="KW-1133">Transmembrane helix</keyword>
<dbReference type="InterPro" id="IPR033479">
    <property type="entry name" value="dCache_1"/>
</dbReference>
<dbReference type="Gene3D" id="3.60.40.10">
    <property type="entry name" value="PPM-type phosphatase domain"/>
    <property type="match status" value="1"/>
</dbReference>
<keyword evidence="7" id="KW-0175">Coiled coil</keyword>
<dbReference type="InterPro" id="IPR036457">
    <property type="entry name" value="PPM-type-like_dom_sf"/>
</dbReference>
<dbReference type="InterPro" id="IPR052016">
    <property type="entry name" value="Bact_Sigma-Reg"/>
</dbReference>
<evidence type="ECO:0000256" key="3">
    <source>
        <dbReference type="ARBA" id="ARBA00022692"/>
    </source>
</evidence>
<dbReference type="CDD" id="cd12913">
    <property type="entry name" value="PDC1_MCP_like"/>
    <property type="match status" value="1"/>
</dbReference>
<evidence type="ECO:0000256" key="5">
    <source>
        <dbReference type="ARBA" id="ARBA00022989"/>
    </source>
</evidence>
<feature type="domain" description="HAMP" evidence="9">
    <location>
        <begin position="425"/>
        <end position="477"/>
    </location>
</feature>
<comment type="subcellular location">
    <subcellularLocation>
        <location evidence="1">Cell membrane</location>
        <topology evidence="1">Multi-pass membrane protein</topology>
    </subcellularLocation>
</comment>
<dbReference type="InterPro" id="IPR001932">
    <property type="entry name" value="PPM-type_phosphatase-like_dom"/>
</dbReference>
<feature type="transmembrane region" description="Helical" evidence="8">
    <location>
        <begin position="398"/>
        <end position="419"/>
    </location>
</feature>
<dbReference type="GO" id="GO:0016791">
    <property type="term" value="F:phosphatase activity"/>
    <property type="evidence" value="ECO:0007669"/>
    <property type="project" value="TreeGrafter"/>
</dbReference>
<name>I0GR71_SELRL</name>
<dbReference type="RefSeq" id="WP_014424693.1">
    <property type="nucleotide sequence ID" value="NC_017068.1"/>
</dbReference>
<dbReference type="GO" id="GO:0007165">
    <property type="term" value="P:signal transduction"/>
    <property type="evidence" value="ECO:0007669"/>
    <property type="project" value="InterPro"/>
</dbReference>
<evidence type="ECO:0000313" key="11">
    <source>
        <dbReference type="Proteomes" id="UP000007887"/>
    </source>
</evidence>
<dbReference type="CDD" id="cd06225">
    <property type="entry name" value="HAMP"/>
    <property type="match status" value="1"/>
</dbReference>
<evidence type="ECO:0000256" key="2">
    <source>
        <dbReference type="ARBA" id="ARBA00022475"/>
    </source>
</evidence>
<dbReference type="Pfam" id="PF07228">
    <property type="entry name" value="SpoIIE"/>
    <property type="match status" value="1"/>
</dbReference>
<evidence type="ECO:0000256" key="6">
    <source>
        <dbReference type="ARBA" id="ARBA00023136"/>
    </source>
</evidence>
<evidence type="ECO:0000256" key="4">
    <source>
        <dbReference type="ARBA" id="ARBA00022801"/>
    </source>
</evidence>
<dbReference type="InterPro" id="IPR029151">
    <property type="entry name" value="Sensor-like_sf"/>
</dbReference>
<sequence length="746" mass="83711">MGEFLRVLRKMVHEQPNIRTRLLRLLILSSLLSAMVFAGLSFYGMTFVRKDIADMGTQLSESGAEYTKQYINKTSKDTLAELAKAEAGYIDREMSLMQHDVQILSEALTWIQLHPENFLPGNVFDLYNGKVPPTAPCILYSPDVRKRGIETVQKEVELSANIKGTLVPMEKSYGNDSYSATYFGSKHGFLICSSVFPGDEYSPLSDDPAFDYDPRVRPWYVNAVNANKVVFSLPYLTILNEEHSDVEVISCSVPYYDAEGIAGVASLDMATKKLRQYIHDTAIGEKGINFVMTNEGKIVFSPMQEGVLAETDQPQDLRQSEVAELAQAARQMAKGERGMLPVEVYGEKYMLAFAPIPTMGWSLGLLVSQEDISSSLQESQNYFMGQMDNFKENLQREYLFLLQAALLALLIMIVIMFFMSERLSDRFVQPIKQMADGVREIASGNLDKKLEIKTGDEIEHLAVCFNAMTDELKAYIENLSQVTAEKEKAAAELSVAKNIQLGALPQDFLTSRQEFQIYASMDAAKGVGGDFYDFYLTDENHLVITIADVSGKGIPAALYMMRAKTTLKNLVLMAKDPDDFAAVVMLANQELCRENEEMMFVTVFIAQLDLVTGELIYVNGGHNPPLVQENGRFRYLRHKKKHMMLGVNEEGMYESHSLVLQPGEMIFLYTDGVTEAMNEAGGMYSEERLQETLNVQGEKNVREILAAVRQDVGVYAGEAEQSDDITMLGLKFYGYKKNSREDSRKL</sequence>
<keyword evidence="2" id="KW-1003">Cell membrane</keyword>
<keyword evidence="3 8" id="KW-0812">Transmembrane</keyword>